<name>A0A2G5I2G0_CERBT</name>
<dbReference type="InterPro" id="IPR014710">
    <property type="entry name" value="RmlC-like_jellyroll"/>
</dbReference>
<dbReference type="InterPro" id="IPR003347">
    <property type="entry name" value="JmjC_dom"/>
</dbReference>
<accession>A0A2G5I2G0</accession>
<protein>
    <submittedName>
        <fullName evidence="3">JmjC domain-containing protein E</fullName>
    </submittedName>
</protein>
<dbReference type="Proteomes" id="UP001302367">
    <property type="component" value="Chromosome 3"/>
</dbReference>
<reference evidence="4 6" key="2">
    <citation type="submission" date="2023-09" db="EMBL/GenBank/DDBJ databases">
        <title>Complete-Gapless Cercospora beticola genome.</title>
        <authorList>
            <person name="Wyatt N.A."/>
            <person name="Spanner R.E."/>
            <person name="Bolton M.D."/>
        </authorList>
    </citation>
    <scope>NUCLEOTIDE SEQUENCE [LARGE SCALE GENOMIC DNA]</scope>
    <source>
        <strain evidence="4">Cb09-40</strain>
    </source>
</reference>
<evidence type="ECO:0000313" key="4">
    <source>
        <dbReference type="EMBL" id="WPA99617.1"/>
    </source>
</evidence>
<dbReference type="EMBL" id="CP134186">
    <property type="protein sequence ID" value="WPA99617.1"/>
    <property type="molecule type" value="Genomic_DNA"/>
</dbReference>
<dbReference type="SUPFAM" id="SSF51197">
    <property type="entry name" value="Clavaminate synthase-like"/>
    <property type="match status" value="1"/>
</dbReference>
<reference evidence="3 5" key="1">
    <citation type="submission" date="2015-10" db="EMBL/GenBank/DDBJ databases">
        <title>The cercosporin biosynthetic gene cluster was horizontally transferred to several fungal lineages and shown to be expanded in Cercospora beticola based on microsynteny with recipient genomes.</title>
        <authorList>
            <person name="De Jonge R."/>
            <person name="Ebert M.K."/>
            <person name="Suttle J.C."/>
            <person name="Jurick Ii W.M."/>
            <person name="Secor G.A."/>
            <person name="Thomma B.P."/>
            <person name="Van De Peer Y."/>
            <person name="Bolton M.D."/>
        </authorList>
    </citation>
    <scope>NUCLEOTIDE SEQUENCE [LARGE SCALE GENOMIC DNA]</scope>
    <source>
        <strain evidence="3 5">09-40</strain>
    </source>
</reference>
<sequence>MAQADEREHQDVVLNLIETYHELNACVIDELTAQPTALQFARYVGRNRPFVVRKCACSWRAVRQWDASYLREVMGDAAVNVATTPKGNADGLVEVEHGNLILVEPYEKKESFGDFLGYIQAEAHLSEQERSGRNVKYAQTQNDNLRAEYSALFADVPDSIDFASAALDAEPDAVNFWLGNERSVTALHKDNYENVYVQVRGQKHFVLLPPIEMPCVNEVPVQFARYQPTGDDESKLEPQTYEGSEPIPTPIWDPDEPDARASPYSKASKPMRVTLDEGDMMYLPAMWYHKVSQSSGEEAFSCSVNYWYDMDFSGSFWAQNNYLRETVEATAKHVRYPELDFGDEEQSHP</sequence>
<evidence type="ECO:0000256" key="1">
    <source>
        <dbReference type="SAM" id="MobiDB-lite"/>
    </source>
</evidence>
<evidence type="ECO:0000259" key="2">
    <source>
        <dbReference type="PROSITE" id="PS51184"/>
    </source>
</evidence>
<dbReference type="PANTHER" id="PTHR12461:SF99">
    <property type="entry name" value="BIFUNCTIONAL PEPTIDASE AND (3S)-LYSYL HYDROXYLASE JMJD7"/>
    <property type="match status" value="1"/>
</dbReference>
<dbReference type="PANTHER" id="PTHR12461">
    <property type="entry name" value="HYPOXIA-INDUCIBLE FACTOR 1 ALPHA INHIBITOR-RELATED"/>
    <property type="match status" value="1"/>
</dbReference>
<dbReference type="InterPro" id="IPR041667">
    <property type="entry name" value="Cupin_8"/>
</dbReference>
<dbReference type="EMBL" id="LKMD01000101">
    <property type="protein sequence ID" value="PIA98995.1"/>
    <property type="molecule type" value="Genomic_DNA"/>
</dbReference>
<dbReference type="OrthoDB" id="415358at2759"/>
<evidence type="ECO:0000313" key="5">
    <source>
        <dbReference type="Proteomes" id="UP000230605"/>
    </source>
</evidence>
<dbReference type="Gene3D" id="2.60.120.10">
    <property type="entry name" value="Jelly Rolls"/>
    <property type="match status" value="1"/>
</dbReference>
<proteinExistence type="predicted"/>
<dbReference type="Proteomes" id="UP000230605">
    <property type="component" value="Chromosome 3"/>
</dbReference>
<dbReference type="PROSITE" id="PS51184">
    <property type="entry name" value="JMJC"/>
    <property type="match status" value="1"/>
</dbReference>
<feature type="domain" description="JmjC" evidence="2">
    <location>
        <begin position="145"/>
        <end position="323"/>
    </location>
</feature>
<organism evidence="3 5">
    <name type="scientific">Cercospora beticola</name>
    <name type="common">Sugarbeet leaf spot fungus</name>
    <dbReference type="NCBI Taxonomy" id="122368"/>
    <lineage>
        <taxon>Eukaryota</taxon>
        <taxon>Fungi</taxon>
        <taxon>Dikarya</taxon>
        <taxon>Ascomycota</taxon>
        <taxon>Pezizomycotina</taxon>
        <taxon>Dothideomycetes</taxon>
        <taxon>Dothideomycetidae</taxon>
        <taxon>Mycosphaerellales</taxon>
        <taxon>Mycosphaerellaceae</taxon>
        <taxon>Cercospora</taxon>
    </lineage>
</organism>
<dbReference type="SMART" id="SM00558">
    <property type="entry name" value="JmjC"/>
    <property type="match status" value="1"/>
</dbReference>
<evidence type="ECO:0000313" key="3">
    <source>
        <dbReference type="EMBL" id="PIA98995.1"/>
    </source>
</evidence>
<feature type="region of interest" description="Disordered" evidence="1">
    <location>
        <begin position="228"/>
        <end position="265"/>
    </location>
</feature>
<gene>
    <name evidence="3" type="ORF">CB0940_02482</name>
    <name evidence="4" type="ORF">RHO25_004235</name>
</gene>
<dbReference type="Pfam" id="PF13621">
    <property type="entry name" value="Cupin_8"/>
    <property type="match status" value="1"/>
</dbReference>
<keyword evidence="6" id="KW-1185">Reference proteome</keyword>
<dbReference type="AlphaFoldDB" id="A0A2G5I2G0"/>
<evidence type="ECO:0000313" key="6">
    <source>
        <dbReference type="Proteomes" id="UP001302367"/>
    </source>
</evidence>